<comment type="cofactor">
    <cofactor evidence="1">
        <name>Mg(2+)</name>
        <dbReference type="ChEBI" id="CHEBI:18420"/>
    </cofactor>
</comment>
<keyword evidence="6" id="KW-0227">DNA damage</keyword>
<dbReference type="Pfam" id="PF00293">
    <property type="entry name" value="NUDIX"/>
    <property type="match status" value="1"/>
</dbReference>
<evidence type="ECO:0000256" key="11">
    <source>
        <dbReference type="ARBA" id="ARBA00036904"/>
    </source>
</evidence>
<evidence type="ECO:0000256" key="16">
    <source>
        <dbReference type="ARBA" id="ARBA00042798"/>
    </source>
</evidence>
<evidence type="ECO:0000313" key="18">
    <source>
        <dbReference type="EMBL" id="MCR2834064.1"/>
    </source>
</evidence>
<evidence type="ECO:0000256" key="5">
    <source>
        <dbReference type="ARBA" id="ARBA00022723"/>
    </source>
</evidence>
<organism evidence="18 19">
    <name type="scientific">Parerythrobacter lacustris</name>
    <dbReference type="NCBI Taxonomy" id="2969984"/>
    <lineage>
        <taxon>Bacteria</taxon>
        <taxon>Pseudomonadati</taxon>
        <taxon>Pseudomonadota</taxon>
        <taxon>Alphaproteobacteria</taxon>
        <taxon>Sphingomonadales</taxon>
        <taxon>Erythrobacteraceae</taxon>
        <taxon>Parerythrobacter</taxon>
    </lineage>
</organism>
<evidence type="ECO:0000256" key="15">
    <source>
        <dbReference type="ARBA" id="ARBA00041979"/>
    </source>
</evidence>
<evidence type="ECO:0000256" key="1">
    <source>
        <dbReference type="ARBA" id="ARBA00001946"/>
    </source>
</evidence>
<feature type="domain" description="Nudix hydrolase" evidence="17">
    <location>
        <begin position="1"/>
        <end position="128"/>
    </location>
</feature>
<dbReference type="InterPro" id="IPR015797">
    <property type="entry name" value="NUDIX_hydrolase-like_dom_sf"/>
</dbReference>
<evidence type="ECO:0000256" key="9">
    <source>
        <dbReference type="ARBA" id="ARBA00023204"/>
    </source>
</evidence>
<evidence type="ECO:0000313" key="19">
    <source>
        <dbReference type="Proteomes" id="UP001206067"/>
    </source>
</evidence>
<dbReference type="Gene3D" id="3.90.79.10">
    <property type="entry name" value="Nucleoside Triphosphate Pyrophosphohydrolase"/>
    <property type="match status" value="1"/>
</dbReference>
<evidence type="ECO:0000256" key="13">
    <source>
        <dbReference type="ARBA" id="ARBA00040794"/>
    </source>
</evidence>
<comment type="catalytic activity">
    <reaction evidence="11">
        <text>8-oxo-GTP + H2O = 8-oxo-GMP + diphosphate + H(+)</text>
        <dbReference type="Rhea" id="RHEA:67616"/>
        <dbReference type="ChEBI" id="CHEBI:15377"/>
        <dbReference type="ChEBI" id="CHEBI:15378"/>
        <dbReference type="ChEBI" id="CHEBI:33019"/>
        <dbReference type="ChEBI" id="CHEBI:143553"/>
        <dbReference type="ChEBI" id="CHEBI:145694"/>
    </reaction>
</comment>
<dbReference type="EMBL" id="JANKHH010000004">
    <property type="protein sequence ID" value="MCR2834064.1"/>
    <property type="molecule type" value="Genomic_DNA"/>
</dbReference>
<evidence type="ECO:0000256" key="10">
    <source>
        <dbReference type="ARBA" id="ARBA00035861"/>
    </source>
</evidence>
<evidence type="ECO:0000256" key="7">
    <source>
        <dbReference type="ARBA" id="ARBA00022801"/>
    </source>
</evidence>
<comment type="similarity">
    <text evidence="2">Belongs to the Nudix hydrolase family.</text>
</comment>
<accession>A0ABT1XQY1</accession>
<dbReference type="CDD" id="cd03425">
    <property type="entry name" value="NUDIX_MutT_NudA_like"/>
    <property type="match status" value="1"/>
</dbReference>
<keyword evidence="7" id="KW-0378">Hydrolase</keyword>
<reference evidence="18 19" key="1">
    <citation type="submission" date="2022-08" db="EMBL/GenBank/DDBJ databases">
        <title>Polyphasic taxonomy analysis of Qipengyuania sp.RS5-5.</title>
        <authorList>
            <person name="Xamxidin M."/>
            <person name="Wu M."/>
        </authorList>
    </citation>
    <scope>NUCLEOTIDE SEQUENCE [LARGE SCALE GENOMIC DNA]</scope>
    <source>
        <strain evidence="18 19">RS5-5</strain>
    </source>
</reference>
<gene>
    <name evidence="18" type="ORF">NSO95_08930</name>
</gene>
<name>A0ABT1XQY1_9SPHN</name>
<evidence type="ECO:0000256" key="2">
    <source>
        <dbReference type="ARBA" id="ARBA00005582"/>
    </source>
</evidence>
<evidence type="ECO:0000256" key="4">
    <source>
        <dbReference type="ARBA" id="ARBA00022705"/>
    </source>
</evidence>
<keyword evidence="3" id="KW-0515">Mutator protein</keyword>
<dbReference type="Proteomes" id="UP001206067">
    <property type="component" value="Unassembled WGS sequence"/>
</dbReference>
<dbReference type="InterPro" id="IPR000086">
    <property type="entry name" value="NUDIX_hydrolase_dom"/>
</dbReference>
<protein>
    <recommendedName>
        <fullName evidence="13">8-oxo-dGTP diphosphatase</fullName>
        <ecNumber evidence="12">3.6.1.55</ecNumber>
    </recommendedName>
    <alternativeName>
        <fullName evidence="16">7,8-dihydro-8-oxoguanine-triphosphatase</fullName>
    </alternativeName>
    <alternativeName>
        <fullName evidence="15">Mutator protein MutT</fullName>
    </alternativeName>
    <alternativeName>
        <fullName evidence="14">dGTP pyrophosphohydrolase</fullName>
    </alternativeName>
</protein>
<dbReference type="SUPFAM" id="SSF55811">
    <property type="entry name" value="Nudix"/>
    <property type="match status" value="1"/>
</dbReference>
<dbReference type="PANTHER" id="PTHR47707">
    <property type="entry name" value="8-OXO-DGTP DIPHOSPHATASE"/>
    <property type="match status" value="1"/>
</dbReference>
<keyword evidence="4" id="KW-0235">DNA replication</keyword>
<evidence type="ECO:0000256" key="3">
    <source>
        <dbReference type="ARBA" id="ARBA00022457"/>
    </source>
</evidence>
<keyword evidence="8" id="KW-0460">Magnesium</keyword>
<evidence type="ECO:0000256" key="6">
    <source>
        <dbReference type="ARBA" id="ARBA00022763"/>
    </source>
</evidence>
<evidence type="ECO:0000256" key="12">
    <source>
        <dbReference type="ARBA" id="ARBA00038905"/>
    </source>
</evidence>
<comment type="caution">
    <text evidence="18">The sequence shown here is derived from an EMBL/GenBank/DDBJ whole genome shotgun (WGS) entry which is preliminary data.</text>
</comment>
<sequence>MPVVALALRASNGRVLMHRRPFEKAHGGLWEFPGGKVEAGEHPVIALVREISEELAVGIDPSHLEPVGFAQTTVDGAAPPIVILLYACTAWTGELTSQEGGAIGWFDEAEVKALDKPPLDIMLADQLFAKSPR</sequence>
<comment type="catalytic activity">
    <reaction evidence="10">
        <text>8-oxo-dGTP + H2O = 8-oxo-dGMP + diphosphate + H(+)</text>
        <dbReference type="Rhea" id="RHEA:31575"/>
        <dbReference type="ChEBI" id="CHEBI:15377"/>
        <dbReference type="ChEBI" id="CHEBI:15378"/>
        <dbReference type="ChEBI" id="CHEBI:33019"/>
        <dbReference type="ChEBI" id="CHEBI:63224"/>
        <dbReference type="ChEBI" id="CHEBI:77896"/>
        <dbReference type="EC" id="3.6.1.55"/>
    </reaction>
</comment>
<dbReference type="InterPro" id="IPR047127">
    <property type="entry name" value="MutT-like"/>
</dbReference>
<dbReference type="PRINTS" id="PR00502">
    <property type="entry name" value="NUDIXFAMILY"/>
</dbReference>
<evidence type="ECO:0000256" key="14">
    <source>
        <dbReference type="ARBA" id="ARBA00041592"/>
    </source>
</evidence>
<dbReference type="InterPro" id="IPR020476">
    <property type="entry name" value="Nudix_hydrolase"/>
</dbReference>
<dbReference type="PROSITE" id="PS51462">
    <property type="entry name" value="NUDIX"/>
    <property type="match status" value="1"/>
</dbReference>
<keyword evidence="9" id="KW-0234">DNA repair</keyword>
<keyword evidence="19" id="KW-1185">Reference proteome</keyword>
<evidence type="ECO:0000259" key="17">
    <source>
        <dbReference type="PROSITE" id="PS51462"/>
    </source>
</evidence>
<keyword evidence="5" id="KW-0479">Metal-binding</keyword>
<dbReference type="PANTHER" id="PTHR47707:SF1">
    <property type="entry name" value="NUDIX HYDROLASE FAMILY PROTEIN"/>
    <property type="match status" value="1"/>
</dbReference>
<proteinExistence type="inferred from homology"/>
<dbReference type="EC" id="3.6.1.55" evidence="12"/>
<evidence type="ECO:0000256" key="8">
    <source>
        <dbReference type="ARBA" id="ARBA00022842"/>
    </source>
</evidence>